<keyword evidence="3" id="KW-1185">Reference proteome</keyword>
<dbReference type="Proteomes" id="UP000324222">
    <property type="component" value="Unassembled WGS sequence"/>
</dbReference>
<evidence type="ECO:0000256" key="1">
    <source>
        <dbReference type="SAM" id="MobiDB-lite"/>
    </source>
</evidence>
<feature type="region of interest" description="Disordered" evidence="1">
    <location>
        <begin position="1"/>
        <end position="68"/>
    </location>
</feature>
<organism evidence="2 3">
    <name type="scientific">Portunus trituberculatus</name>
    <name type="common">Swimming crab</name>
    <name type="synonym">Neptunus trituberculatus</name>
    <dbReference type="NCBI Taxonomy" id="210409"/>
    <lineage>
        <taxon>Eukaryota</taxon>
        <taxon>Metazoa</taxon>
        <taxon>Ecdysozoa</taxon>
        <taxon>Arthropoda</taxon>
        <taxon>Crustacea</taxon>
        <taxon>Multicrustacea</taxon>
        <taxon>Malacostraca</taxon>
        <taxon>Eumalacostraca</taxon>
        <taxon>Eucarida</taxon>
        <taxon>Decapoda</taxon>
        <taxon>Pleocyemata</taxon>
        <taxon>Brachyura</taxon>
        <taxon>Eubrachyura</taxon>
        <taxon>Portunoidea</taxon>
        <taxon>Portunidae</taxon>
        <taxon>Portuninae</taxon>
        <taxon>Portunus</taxon>
    </lineage>
</organism>
<evidence type="ECO:0000313" key="3">
    <source>
        <dbReference type="Proteomes" id="UP000324222"/>
    </source>
</evidence>
<feature type="compositionally biased region" description="Low complexity" evidence="1">
    <location>
        <begin position="53"/>
        <end position="68"/>
    </location>
</feature>
<feature type="compositionally biased region" description="Polar residues" evidence="1">
    <location>
        <begin position="24"/>
        <end position="52"/>
    </location>
</feature>
<protein>
    <submittedName>
        <fullName evidence="2">Uncharacterized protein</fullName>
    </submittedName>
</protein>
<accession>A0A5B7GV75</accession>
<sequence>MNNTGKKNHDHSSLSLPEEPLKGATTSLTLRETLALNASSSVTHSNQPLNHQTLATLPRPPLTTSSAATTSATLYQIVPKRRGSLPPWRTS</sequence>
<dbReference type="AlphaFoldDB" id="A0A5B7GV75"/>
<dbReference type="EMBL" id="VSRR010021468">
    <property type="protein sequence ID" value="MPC63960.1"/>
    <property type="molecule type" value="Genomic_DNA"/>
</dbReference>
<gene>
    <name evidence="2" type="ORF">E2C01_058068</name>
</gene>
<proteinExistence type="predicted"/>
<evidence type="ECO:0000313" key="2">
    <source>
        <dbReference type="EMBL" id="MPC63960.1"/>
    </source>
</evidence>
<reference evidence="2 3" key="1">
    <citation type="submission" date="2019-05" db="EMBL/GenBank/DDBJ databases">
        <title>Another draft genome of Portunus trituberculatus and its Hox gene families provides insights of decapod evolution.</title>
        <authorList>
            <person name="Jeong J.-H."/>
            <person name="Song I."/>
            <person name="Kim S."/>
            <person name="Choi T."/>
            <person name="Kim D."/>
            <person name="Ryu S."/>
            <person name="Kim W."/>
        </authorList>
    </citation>
    <scope>NUCLEOTIDE SEQUENCE [LARGE SCALE GENOMIC DNA]</scope>
    <source>
        <tissue evidence="2">Muscle</tissue>
    </source>
</reference>
<name>A0A5B7GV75_PORTR</name>
<comment type="caution">
    <text evidence="2">The sequence shown here is derived from an EMBL/GenBank/DDBJ whole genome shotgun (WGS) entry which is preliminary data.</text>
</comment>